<evidence type="ECO:0000256" key="2">
    <source>
        <dbReference type="ARBA" id="ARBA00023235"/>
    </source>
</evidence>
<name>A0AB39VDU9_9FUSO</name>
<organism evidence="7">
    <name type="scientific">Leptotrichia rugosa</name>
    <dbReference type="NCBI Taxonomy" id="3239302"/>
    <lineage>
        <taxon>Bacteria</taxon>
        <taxon>Fusobacteriati</taxon>
        <taxon>Fusobacteriota</taxon>
        <taxon>Fusobacteriia</taxon>
        <taxon>Fusobacteriales</taxon>
        <taxon>Leptotrichiaceae</taxon>
        <taxon>Leptotrichia</taxon>
    </lineage>
</organism>
<dbReference type="Pfam" id="PF01479">
    <property type="entry name" value="S4"/>
    <property type="match status" value="1"/>
</dbReference>
<dbReference type="Pfam" id="PF00849">
    <property type="entry name" value="PseudoU_synth_2"/>
    <property type="match status" value="1"/>
</dbReference>
<protein>
    <recommendedName>
        <fullName evidence="5">Pseudouridine synthase</fullName>
        <ecNumber evidence="5">5.4.99.-</ecNumber>
    </recommendedName>
</protein>
<dbReference type="EC" id="5.4.99.-" evidence="5"/>
<dbReference type="InterPro" id="IPR006145">
    <property type="entry name" value="PsdUridine_synth_RsuA/RluA"/>
</dbReference>
<dbReference type="KEGG" id="lrug:AB8B22_06835"/>
<keyword evidence="2 5" id="KW-0413">Isomerase</keyword>
<dbReference type="InterPro" id="IPR006225">
    <property type="entry name" value="PsdUridine_synth_RluC/D"/>
</dbReference>
<gene>
    <name evidence="7" type="ORF">AB8B22_06835</name>
</gene>
<comment type="catalytic activity">
    <reaction evidence="5">
        <text>a uridine in RNA = a pseudouridine in RNA</text>
        <dbReference type="Rhea" id="RHEA:48348"/>
        <dbReference type="Rhea" id="RHEA-COMP:12068"/>
        <dbReference type="Rhea" id="RHEA-COMP:12069"/>
        <dbReference type="ChEBI" id="CHEBI:65314"/>
        <dbReference type="ChEBI" id="CHEBI:65315"/>
    </reaction>
</comment>
<feature type="active site" evidence="3">
    <location>
        <position position="139"/>
    </location>
</feature>
<dbReference type="PANTHER" id="PTHR21600:SF44">
    <property type="entry name" value="RIBOSOMAL LARGE SUBUNIT PSEUDOURIDINE SYNTHASE D"/>
    <property type="match status" value="1"/>
</dbReference>
<dbReference type="PROSITE" id="PS50889">
    <property type="entry name" value="S4"/>
    <property type="match status" value="1"/>
</dbReference>
<dbReference type="InterPro" id="IPR006224">
    <property type="entry name" value="PsdUridine_synth_RluA-like_CS"/>
</dbReference>
<evidence type="ECO:0000313" key="7">
    <source>
        <dbReference type="EMBL" id="XDU66139.1"/>
    </source>
</evidence>
<dbReference type="NCBIfam" id="TIGR00005">
    <property type="entry name" value="rluA_subfam"/>
    <property type="match status" value="1"/>
</dbReference>
<dbReference type="InterPro" id="IPR036986">
    <property type="entry name" value="S4_RNA-bd_sf"/>
</dbReference>
<dbReference type="GO" id="GO:0120159">
    <property type="term" value="F:rRNA pseudouridine synthase activity"/>
    <property type="evidence" value="ECO:0007669"/>
    <property type="project" value="UniProtKB-ARBA"/>
</dbReference>
<reference evidence="7" key="1">
    <citation type="submission" date="2024-07" db="EMBL/GenBank/DDBJ databases">
        <authorList>
            <person name="Li X.-J."/>
            <person name="Wang X."/>
        </authorList>
    </citation>
    <scope>NUCLEOTIDE SEQUENCE</scope>
    <source>
        <strain evidence="7">HSP-334</strain>
    </source>
</reference>
<dbReference type="RefSeq" id="WP_369710547.1">
    <property type="nucleotide sequence ID" value="NZ_CP165644.1"/>
</dbReference>
<dbReference type="SUPFAM" id="SSF55120">
    <property type="entry name" value="Pseudouridine synthase"/>
    <property type="match status" value="1"/>
</dbReference>
<dbReference type="SUPFAM" id="SSF55174">
    <property type="entry name" value="Alpha-L RNA-binding motif"/>
    <property type="match status" value="1"/>
</dbReference>
<dbReference type="EMBL" id="CP165644">
    <property type="protein sequence ID" value="XDU66139.1"/>
    <property type="molecule type" value="Genomic_DNA"/>
</dbReference>
<dbReference type="AlphaFoldDB" id="A0AB39VDU9"/>
<proteinExistence type="inferred from homology"/>
<dbReference type="Gene3D" id="3.30.2350.10">
    <property type="entry name" value="Pseudouridine synthase"/>
    <property type="match status" value="1"/>
</dbReference>
<evidence type="ECO:0000259" key="6">
    <source>
        <dbReference type="SMART" id="SM00363"/>
    </source>
</evidence>
<evidence type="ECO:0000256" key="4">
    <source>
        <dbReference type="PROSITE-ProRule" id="PRU00182"/>
    </source>
</evidence>
<feature type="domain" description="RNA-binding S4" evidence="6">
    <location>
        <begin position="17"/>
        <end position="80"/>
    </location>
</feature>
<dbReference type="InterPro" id="IPR050188">
    <property type="entry name" value="RluA_PseudoU_synthase"/>
</dbReference>
<dbReference type="InterPro" id="IPR020103">
    <property type="entry name" value="PsdUridine_synth_cat_dom_sf"/>
</dbReference>
<dbReference type="GO" id="GO:0000455">
    <property type="term" value="P:enzyme-directed rRNA pseudouridine synthesis"/>
    <property type="evidence" value="ECO:0007669"/>
    <property type="project" value="UniProtKB-ARBA"/>
</dbReference>
<sequence>MEKQKEKIIISNEKSGTRIDKFLAEEFDLTRTRIQNLIKDENILVNGKKTKASYKIEENDEIEMEIPKLEEIEIKPENIEINIVYEDEDLAIINKNAGMVVHPAHGHNSGTLVNAIMYHIKDLSGINGKIRPGIVHRLDKDTSGLIIIAKNDKSHLKLSNMFSTKEIKKTYLTIVKGKINKKSGRIVTNIGRNKLDRKKMAVVDATNGKNAITNFEVLAQNEKFSFVKVNIETGRTHQIRVHMKYLGFPILGDSTYGRSDSEKRQMLHSYKLEFNHPASNEKMMIFGELPQDFKKALKKCGFEDFEKIIEG</sequence>
<accession>A0AB39VDU9</accession>
<dbReference type="SMART" id="SM00363">
    <property type="entry name" value="S4"/>
    <property type="match status" value="1"/>
</dbReference>
<evidence type="ECO:0000256" key="1">
    <source>
        <dbReference type="ARBA" id="ARBA00010876"/>
    </source>
</evidence>
<dbReference type="PROSITE" id="PS01129">
    <property type="entry name" value="PSI_RLU"/>
    <property type="match status" value="1"/>
</dbReference>
<dbReference type="PANTHER" id="PTHR21600">
    <property type="entry name" value="MITOCHONDRIAL RNA PSEUDOURIDINE SYNTHASE"/>
    <property type="match status" value="1"/>
</dbReference>
<evidence type="ECO:0000256" key="5">
    <source>
        <dbReference type="RuleBase" id="RU362028"/>
    </source>
</evidence>
<keyword evidence="4" id="KW-0694">RNA-binding</keyword>
<dbReference type="Gene3D" id="3.10.290.10">
    <property type="entry name" value="RNA-binding S4 domain"/>
    <property type="match status" value="1"/>
</dbReference>
<dbReference type="GO" id="GO:0003723">
    <property type="term" value="F:RNA binding"/>
    <property type="evidence" value="ECO:0007669"/>
    <property type="project" value="UniProtKB-KW"/>
</dbReference>
<comment type="similarity">
    <text evidence="1 5">Belongs to the pseudouridine synthase RluA family.</text>
</comment>
<dbReference type="CDD" id="cd02869">
    <property type="entry name" value="PseudoU_synth_RluA_like"/>
    <property type="match status" value="1"/>
</dbReference>
<dbReference type="InterPro" id="IPR002942">
    <property type="entry name" value="S4_RNA-bd"/>
</dbReference>
<comment type="function">
    <text evidence="5">Responsible for synthesis of pseudouridine from uracil.</text>
</comment>
<dbReference type="CDD" id="cd00165">
    <property type="entry name" value="S4"/>
    <property type="match status" value="1"/>
</dbReference>
<evidence type="ECO:0000256" key="3">
    <source>
        <dbReference type="PIRSR" id="PIRSR606225-1"/>
    </source>
</evidence>